<dbReference type="PATRIC" id="fig|1111454.3.peg.2243"/>
<dbReference type="InterPro" id="IPR043129">
    <property type="entry name" value="ATPase_NBD"/>
</dbReference>
<dbReference type="STRING" id="1111454.HMPREF1250_1605"/>
<dbReference type="EMBL" id="AWXA01000062">
    <property type="protein sequence ID" value="ERT56543.1"/>
    <property type="molecule type" value="Genomic_DNA"/>
</dbReference>
<evidence type="ECO:0000313" key="3">
    <source>
        <dbReference type="EMBL" id="ERT56543.1"/>
    </source>
</evidence>
<dbReference type="InterPro" id="IPR003695">
    <property type="entry name" value="Ppx_GppA_N"/>
</dbReference>
<gene>
    <name evidence="3" type="ORF">HMPREF1250_1605</name>
</gene>
<dbReference type="Gene3D" id="3.30.420.150">
    <property type="entry name" value="Exopolyphosphatase. Domain 2"/>
    <property type="match status" value="1"/>
</dbReference>
<dbReference type="PANTHER" id="PTHR30005">
    <property type="entry name" value="EXOPOLYPHOSPHATASE"/>
    <property type="match status" value="1"/>
</dbReference>
<accession>U7UDL9</accession>
<reference evidence="3 4" key="1">
    <citation type="submission" date="2013-09" db="EMBL/GenBank/DDBJ databases">
        <authorList>
            <person name="Durkin A.S."/>
            <person name="Haft D.R."/>
            <person name="McCorrison J."/>
            <person name="Torralba M."/>
            <person name="Gillis M."/>
            <person name="Haft D.H."/>
            <person name="Methe B."/>
            <person name="Sutton G."/>
            <person name="Nelson K.E."/>
        </authorList>
    </citation>
    <scope>NUCLEOTIDE SEQUENCE [LARGE SCALE GENOMIC DNA]</scope>
    <source>
        <strain evidence="3 4">BV3C16-1</strain>
    </source>
</reference>
<evidence type="ECO:0000259" key="2">
    <source>
        <dbReference type="Pfam" id="PF02541"/>
    </source>
</evidence>
<dbReference type="GO" id="GO:0016462">
    <property type="term" value="F:pyrophosphatase activity"/>
    <property type="evidence" value="ECO:0007669"/>
    <property type="project" value="TreeGrafter"/>
</dbReference>
<comment type="caution">
    <text evidence="3">The sequence shown here is derived from an EMBL/GenBank/DDBJ whole genome shotgun (WGS) entry which is preliminary data.</text>
</comment>
<keyword evidence="4" id="KW-1185">Reference proteome</keyword>
<dbReference type="AlphaFoldDB" id="U7UDL9"/>
<dbReference type="SUPFAM" id="SSF53067">
    <property type="entry name" value="Actin-like ATPase domain"/>
    <property type="match status" value="2"/>
</dbReference>
<comment type="similarity">
    <text evidence="1">Belongs to the GppA/Ppx family.</text>
</comment>
<dbReference type="eggNOG" id="COG0248">
    <property type="taxonomic scope" value="Bacteria"/>
</dbReference>
<organism evidence="3 4">
    <name type="scientific">Megasphaera vaginalis</name>
    <name type="common">ex Srinivasan et al. 2021</name>
    <dbReference type="NCBI Taxonomy" id="1111454"/>
    <lineage>
        <taxon>Bacteria</taxon>
        <taxon>Bacillati</taxon>
        <taxon>Bacillota</taxon>
        <taxon>Negativicutes</taxon>
        <taxon>Veillonellales</taxon>
        <taxon>Veillonellaceae</taxon>
        <taxon>Megasphaera</taxon>
    </lineage>
</organism>
<evidence type="ECO:0000256" key="1">
    <source>
        <dbReference type="ARBA" id="ARBA00007125"/>
    </source>
</evidence>
<name>U7UDL9_9FIRM</name>
<protein>
    <submittedName>
        <fullName evidence="3">Ppx/GppA phosphatase family protein</fullName>
    </submittedName>
</protein>
<dbReference type="Pfam" id="PF02541">
    <property type="entry name" value="Ppx-GppA"/>
    <property type="match status" value="1"/>
</dbReference>
<dbReference type="Proteomes" id="UP000017090">
    <property type="component" value="Unassembled WGS sequence"/>
</dbReference>
<dbReference type="CDD" id="cd24054">
    <property type="entry name" value="ASKHA_NBD_AaPPX-GppA_MtPPX2-like"/>
    <property type="match status" value="1"/>
</dbReference>
<dbReference type="PANTHER" id="PTHR30005:SF0">
    <property type="entry name" value="RETROGRADE REGULATION PROTEIN 2"/>
    <property type="match status" value="1"/>
</dbReference>
<proteinExistence type="inferred from homology"/>
<feature type="domain" description="Ppx/GppA phosphatase N-terminal" evidence="2">
    <location>
        <begin position="59"/>
        <end position="318"/>
    </location>
</feature>
<dbReference type="Gene3D" id="3.30.420.40">
    <property type="match status" value="1"/>
</dbReference>
<sequence length="328" mass="35838">MVKRSIPAGMLFLFYDISDRGGEIMTEYKNYAVIDIGSNSLRLMKGLLDRSGQWQFSPKELVTTRLGKDVGKTGRLWAPGREASLDVLERWAHQLSGIPVCAVATSAVREAKDGQAFLAEIRCRFGWNCRTVSGREEGSLSFCGATAAVPPERLVTVLDIGGGSSEMTVGKNGAMLTTHSYPLGAVRLTEGVLTTAAEIAAVELRCNAAWLPLPVKTQYLIGVGGTLTTLAAMDLGLACYDPKRIEGYSVSLERLNFQISRLTAMAPEERKHVAGLQPERSEIIVTGLIIARSFMKYYGFTVLSVSEKDLLEGVFYKEAFYDAARMVF</sequence>
<evidence type="ECO:0000313" key="4">
    <source>
        <dbReference type="Proteomes" id="UP000017090"/>
    </source>
</evidence>
<dbReference type="InterPro" id="IPR050273">
    <property type="entry name" value="GppA/Ppx_hydrolase"/>
</dbReference>